<dbReference type="InterPro" id="IPR000073">
    <property type="entry name" value="AB_hydrolase_1"/>
</dbReference>
<feature type="domain" description="AB hydrolase-1" evidence="1">
    <location>
        <begin position="25"/>
        <end position="274"/>
    </location>
</feature>
<evidence type="ECO:0000313" key="2">
    <source>
        <dbReference type="EMBL" id="GIH39055.1"/>
    </source>
</evidence>
<dbReference type="Pfam" id="PF00561">
    <property type="entry name" value="Abhydrolase_1"/>
    <property type="match status" value="1"/>
</dbReference>
<evidence type="ECO:0000259" key="1">
    <source>
        <dbReference type="Pfam" id="PF00561"/>
    </source>
</evidence>
<gene>
    <name evidence="2" type="ORF">Mco01_20550</name>
</gene>
<evidence type="ECO:0000313" key="3">
    <source>
        <dbReference type="Proteomes" id="UP000603904"/>
    </source>
</evidence>
<dbReference type="PANTHER" id="PTHR43433:SF10">
    <property type="entry name" value="AB HYDROLASE-1 DOMAIN-CONTAINING PROTEIN"/>
    <property type="match status" value="1"/>
</dbReference>
<dbReference type="SUPFAM" id="SSF53474">
    <property type="entry name" value="alpha/beta-Hydrolases"/>
    <property type="match status" value="1"/>
</dbReference>
<dbReference type="EMBL" id="BOOC01000006">
    <property type="protein sequence ID" value="GIH39055.1"/>
    <property type="molecule type" value="Genomic_DNA"/>
</dbReference>
<proteinExistence type="predicted"/>
<sequence length="302" mass="32404">MTTFVRSRDGRTLAVEERGEPEGHPIFLLHGTPGSRVGPSPRAAVLYRLGVRLITYDRPGYGLSDRLPGRTVADVARDVADVADALGVESFAVIGRSGGAPHALACAALLPTRTTRVAALVPLAPLDAEGLDWFEGMSVSNVTEYTAAANGQGAVLELLAPTADRVRADPTRMVPALDEELPEPDRRVMADYGIRRMLAMNFAEALRYSPAGWVDDALAFCRPWGFDPGLITRPTLLWHGDEDVFSPAEHSRWLGERIPGATLVIEAGAAHFASLAVLPDILAWLTAGTSRVVRRAAVRGPD</sequence>
<accession>A0ABQ4FW63</accession>
<dbReference type="InterPro" id="IPR050471">
    <property type="entry name" value="AB_hydrolase"/>
</dbReference>
<dbReference type="RefSeq" id="WP_204056633.1">
    <property type="nucleotide sequence ID" value="NZ_BAAAGP010000016.1"/>
</dbReference>
<dbReference type="PANTHER" id="PTHR43433">
    <property type="entry name" value="HYDROLASE, ALPHA/BETA FOLD FAMILY PROTEIN"/>
    <property type="match status" value="1"/>
</dbReference>
<comment type="caution">
    <text evidence="2">The sequence shown here is derived from an EMBL/GenBank/DDBJ whole genome shotgun (WGS) entry which is preliminary data.</text>
</comment>
<reference evidence="2 3" key="1">
    <citation type="submission" date="2021-01" db="EMBL/GenBank/DDBJ databases">
        <title>Whole genome shotgun sequence of Microbispora corallina NBRC 16416.</title>
        <authorList>
            <person name="Komaki H."/>
            <person name="Tamura T."/>
        </authorList>
    </citation>
    <scope>NUCLEOTIDE SEQUENCE [LARGE SCALE GENOMIC DNA]</scope>
    <source>
        <strain evidence="2 3">NBRC 16416</strain>
    </source>
</reference>
<protein>
    <submittedName>
        <fullName evidence="2">Alpha/beta hydrolase</fullName>
    </submittedName>
</protein>
<dbReference type="Proteomes" id="UP000603904">
    <property type="component" value="Unassembled WGS sequence"/>
</dbReference>
<organism evidence="2 3">
    <name type="scientific">Microbispora corallina</name>
    <dbReference type="NCBI Taxonomy" id="83302"/>
    <lineage>
        <taxon>Bacteria</taxon>
        <taxon>Bacillati</taxon>
        <taxon>Actinomycetota</taxon>
        <taxon>Actinomycetes</taxon>
        <taxon>Streptosporangiales</taxon>
        <taxon>Streptosporangiaceae</taxon>
        <taxon>Microbispora</taxon>
    </lineage>
</organism>
<name>A0ABQ4FW63_9ACTN</name>
<dbReference type="InterPro" id="IPR029058">
    <property type="entry name" value="AB_hydrolase_fold"/>
</dbReference>
<keyword evidence="3" id="KW-1185">Reference proteome</keyword>
<keyword evidence="2" id="KW-0378">Hydrolase</keyword>
<dbReference type="Gene3D" id="3.40.50.1820">
    <property type="entry name" value="alpha/beta hydrolase"/>
    <property type="match status" value="1"/>
</dbReference>
<dbReference type="GO" id="GO:0016787">
    <property type="term" value="F:hydrolase activity"/>
    <property type="evidence" value="ECO:0007669"/>
    <property type="project" value="UniProtKB-KW"/>
</dbReference>